<name>A0A2A6RKD2_9CHLR</name>
<dbReference type="EMBL" id="NQWI01000031">
    <property type="protein sequence ID" value="PDW03381.1"/>
    <property type="molecule type" value="Genomic_DNA"/>
</dbReference>
<keyword evidence="2" id="KW-1185">Reference proteome</keyword>
<dbReference type="AlphaFoldDB" id="A0A2A6RKD2"/>
<protein>
    <submittedName>
        <fullName evidence="1">Uncharacterized protein</fullName>
    </submittedName>
</protein>
<proteinExistence type="predicted"/>
<comment type="caution">
    <text evidence="1">The sequence shown here is derived from an EMBL/GenBank/DDBJ whole genome shotgun (WGS) entry which is preliminary data.</text>
</comment>
<reference evidence="2" key="1">
    <citation type="submission" date="2017-08" db="EMBL/GenBank/DDBJ databases">
        <authorList>
            <person name="Grouzdev D.S."/>
            <person name="Gaisin V.A."/>
            <person name="Rysina M.S."/>
            <person name="Gorlenko V.M."/>
        </authorList>
    </citation>
    <scope>NUCLEOTIDE SEQUENCE [LARGE SCALE GENOMIC DNA]</scope>
    <source>
        <strain evidence="2">Kir15-3F</strain>
    </source>
</reference>
<evidence type="ECO:0000313" key="2">
    <source>
        <dbReference type="Proteomes" id="UP000220527"/>
    </source>
</evidence>
<accession>A0A2A6RKD2</accession>
<gene>
    <name evidence="1" type="ORF">CJ255_08985</name>
</gene>
<dbReference type="Proteomes" id="UP000220527">
    <property type="component" value="Unassembled WGS sequence"/>
</dbReference>
<evidence type="ECO:0000313" key="1">
    <source>
        <dbReference type="EMBL" id="PDW03381.1"/>
    </source>
</evidence>
<sequence>MWLVYLRFDDQGTVRTYHIRTHNRETVNELLKLAEQRGLTPTATLVEYAAFIISGTLKLKPMLVPNFHFYLHEEWVERWQDITRTS</sequence>
<organism evidence="1 2">
    <name type="scientific">Candidatus Viridilinea mediisalina</name>
    <dbReference type="NCBI Taxonomy" id="2024553"/>
    <lineage>
        <taxon>Bacteria</taxon>
        <taxon>Bacillati</taxon>
        <taxon>Chloroflexota</taxon>
        <taxon>Chloroflexia</taxon>
        <taxon>Chloroflexales</taxon>
        <taxon>Chloroflexineae</taxon>
        <taxon>Oscillochloridaceae</taxon>
        <taxon>Candidatus Viridilinea</taxon>
    </lineage>
</organism>